<proteinExistence type="inferred from homology"/>
<dbReference type="SMART" id="SM00263">
    <property type="entry name" value="LYZ1"/>
    <property type="match status" value="1"/>
</dbReference>
<dbReference type="SUPFAM" id="SSF53955">
    <property type="entry name" value="Lysozyme-like"/>
    <property type="match status" value="1"/>
</dbReference>
<evidence type="ECO:0000256" key="2">
    <source>
        <dbReference type="ARBA" id="ARBA00011780"/>
    </source>
</evidence>
<dbReference type="GO" id="GO:0001669">
    <property type="term" value="C:acrosomal vesicle"/>
    <property type="evidence" value="ECO:0007669"/>
    <property type="project" value="TreeGrafter"/>
</dbReference>
<comment type="function">
    <text evidence="5">Sperm surface membrane protein that may be involved in sperm-egg plasma membrane adhesion and fusion during fertilization. It could be a potential receptor for the egg oligosaccharide residue N-acetylglucosamine, which is present in the extracellular matrix over the egg plasma membrane. The processed form has no detectable bacteriolytic activity in vitro.</text>
</comment>
<evidence type="ECO:0000313" key="8">
    <source>
        <dbReference type="RefSeq" id="XP_054859832.1"/>
    </source>
</evidence>
<keyword evidence="4" id="KW-1015">Disulfide bond</keyword>
<comment type="subunit">
    <text evidence="2">Interacts with ASTL.</text>
</comment>
<protein>
    <recommendedName>
        <fullName evidence="3">Sperm acrosome membrane-associated protein 3</fullName>
    </recommendedName>
</protein>
<evidence type="ECO:0000256" key="5">
    <source>
        <dbReference type="ARBA" id="ARBA00024656"/>
    </source>
</evidence>
<name>A0AA97LM47_EUBMA</name>
<dbReference type="RefSeq" id="XP_054859832.1">
    <property type="nucleotide sequence ID" value="XM_055003857.1"/>
</dbReference>
<dbReference type="Proteomes" id="UP001190640">
    <property type="component" value="Chromosome 19"/>
</dbReference>
<organism evidence="7 8">
    <name type="scientific">Eublepharis macularius</name>
    <name type="common">Leopard gecko</name>
    <name type="synonym">Cyrtodactylus macularius</name>
    <dbReference type="NCBI Taxonomy" id="481883"/>
    <lineage>
        <taxon>Eukaryota</taxon>
        <taxon>Metazoa</taxon>
        <taxon>Chordata</taxon>
        <taxon>Craniata</taxon>
        <taxon>Vertebrata</taxon>
        <taxon>Euteleostomi</taxon>
        <taxon>Lepidosauria</taxon>
        <taxon>Squamata</taxon>
        <taxon>Bifurcata</taxon>
        <taxon>Gekkota</taxon>
        <taxon>Eublepharidae</taxon>
        <taxon>Eublepharinae</taxon>
        <taxon>Eublepharis</taxon>
    </lineage>
</organism>
<dbReference type="AlphaFoldDB" id="A0AA97LM47"/>
<dbReference type="KEGG" id="emc:129346513"/>
<evidence type="ECO:0000256" key="1">
    <source>
        <dbReference type="ARBA" id="ARBA00010859"/>
    </source>
</evidence>
<dbReference type="InterPro" id="IPR001916">
    <property type="entry name" value="Glyco_hydro_22"/>
</dbReference>
<dbReference type="GO" id="GO:0007342">
    <property type="term" value="P:fusion of sperm to egg plasma membrane involved in single fertilization"/>
    <property type="evidence" value="ECO:0007669"/>
    <property type="project" value="TreeGrafter"/>
</dbReference>
<dbReference type="Pfam" id="PF00062">
    <property type="entry name" value="Lys"/>
    <property type="match status" value="1"/>
</dbReference>
<evidence type="ECO:0000256" key="4">
    <source>
        <dbReference type="ARBA" id="ARBA00023157"/>
    </source>
</evidence>
<dbReference type="InterPro" id="IPR023346">
    <property type="entry name" value="Lysozyme-like_dom_sf"/>
</dbReference>
<accession>A0AA97LM47</accession>
<dbReference type="GO" id="GO:0003796">
    <property type="term" value="F:lysozyme activity"/>
    <property type="evidence" value="ECO:0007669"/>
    <property type="project" value="InterPro"/>
</dbReference>
<dbReference type="PRINTS" id="PR00135">
    <property type="entry name" value="LYZLACT"/>
</dbReference>
<evidence type="ECO:0000313" key="7">
    <source>
        <dbReference type="Proteomes" id="UP001190640"/>
    </source>
</evidence>
<gene>
    <name evidence="8" type="primary">LOC129346513</name>
</gene>
<dbReference type="PRINTS" id="PR00137">
    <property type="entry name" value="LYSOZYME"/>
</dbReference>
<dbReference type="GO" id="GO:0036126">
    <property type="term" value="C:sperm flagellum"/>
    <property type="evidence" value="ECO:0007669"/>
    <property type="project" value="TreeGrafter"/>
</dbReference>
<dbReference type="PROSITE" id="PS51348">
    <property type="entry name" value="GLYCOSYL_HYDROL_F22_2"/>
    <property type="match status" value="1"/>
</dbReference>
<reference evidence="8" key="1">
    <citation type="submission" date="2025-08" db="UniProtKB">
        <authorList>
            <consortium name="RefSeq"/>
        </authorList>
    </citation>
    <scope>IDENTIFICATION</scope>
    <source>
        <tissue evidence="8">Blood</tissue>
    </source>
</reference>
<evidence type="ECO:0000256" key="6">
    <source>
        <dbReference type="RuleBase" id="RU004440"/>
    </source>
</evidence>
<dbReference type="PANTHER" id="PTHR11407">
    <property type="entry name" value="LYSOZYME C"/>
    <property type="match status" value="1"/>
</dbReference>
<dbReference type="GeneID" id="129346513"/>
<dbReference type="PANTHER" id="PTHR11407:SF25">
    <property type="entry name" value="SPERM ACROSOME MEMBRANE-ASSOCIATED PROTEIN 3"/>
    <property type="match status" value="1"/>
</dbReference>
<sequence length="193" mass="21232">MQPSLVKLKRLTLEKLSPNMGILESPVQSAPPLLLLLPVSSNAFSGMSRLFLLPLLTFLTSVVEGKIYGRCELAQNLKAAGLDGYRGYSLANWVCLAFYESHFDTGLVDHEADGSTSNGIFQINSHLWCDDLTHPSPNICDLHCSDLLTSSLNDDITCAMRIVQTPRGMGTWLAWKSNCEGLDLSDWLKGCKL</sequence>
<comment type="similarity">
    <text evidence="1 6">Belongs to the glycosyl hydrolase 22 family.</text>
</comment>
<dbReference type="CDD" id="cd16897">
    <property type="entry name" value="LYZ_C"/>
    <property type="match status" value="1"/>
</dbReference>
<keyword evidence="7" id="KW-1185">Reference proteome</keyword>
<dbReference type="FunFam" id="1.10.530.10:FF:000001">
    <property type="entry name" value="Lysozyme C"/>
    <property type="match status" value="1"/>
</dbReference>
<dbReference type="InterPro" id="IPR000974">
    <property type="entry name" value="Glyco_hydro_22_lys"/>
</dbReference>
<evidence type="ECO:0000256" key="3">
    <source>
        <dbReference type="ARBA" id="ARBA00016370"/>
    </source>
</evidence>
<dbReference type="Gene3D" id="1.10.530.10">
    <property type="match status" value="1"/>
</dbReference>